<protein>
    <submittedName>
        <fullName evidence="1">Uncharacterized protein</fullName>
    </submittedName>
</protein>
<name>A0A0F9BTJ0_9ZZZZ</name>
<accession>A0A0F9BTJ0</accession>
<evidence type="ECO:0000313" key="1">
    <source>
        <dbReference type="EMBL" id="KKL25190.1"/>
    </source>
</evidence>
<reference evidence="1" key="1">
    <citation type="journal article" date="2015" name="Nature">
        <title>Complex archaea that bridge the gap between prokaryotes and eukaryotes.</title>
        <authorList>
            <person name="Spang A."/>
            <person name="Saw J.H."/>
            <person name="Jorgensen S.L."/>
            <person name="Zaremba-Niedzwiedzka K."/>
            <person name="Martijn J."/>
            <person name="Lind A.E."/>
            <person name="van Eijk R."/>
            <person name="Schleper C."/>
            <person name="Guy L."/>
            <person name="Ettema T.J."/>
        </authorList>
    </citation>
    <scope>NUCLEOTIDE SEQUENCE</scope>
</reference>
<organism evidence="1">
    <name type="scientific">marine sediment metagenome</name>
    <dbReference type="NCBI Taxonomy" id="412755"/>
    <lineage>
        <taxon>unclassified sequences</taxon>
        <taxon>metagenomes</taxon>
        <taxon>ecological metagenomes</taxon>
    </lineage>
</organism>
<dbReference type="EMBL" id="LAZR01036307">
    <property type="protein sequence ID" value="KKL25190.1"/>
    <property type="molecule type" value="Genomic_DNA"/>
</dbReference>
<comment type="caution">
    <text evidence="1">The sequence shown here is derived from an EMBL/GenBank/DDBJ whole genome shotgun (WGS) entry which is preliminary data.</text>
</comment>
<gene>
    <name evidence="1" type="ORF">LCGC14_2407790</name>
</gene>
<proteinExistence type="predicted"/>
<sequence length="91" mass="10661">MKRMKEIQISIKGIAGRKGEYVAYYRSEFLDATFCVCFKDNIVGAVALQSFSEMIKLKYERERVEFELTGERVEFKSRDLFEVMTGSRLDK</sequence>
<dbReference type="AlphaFoldDB" id="A0A0F9BTJ0"/>